<dbReference type="Proteomes" id="UP000037122">
    <property type="component" value="Unassembled WGS sequence"/>
</dbReference>
<protein>
    <recommendedName>
        <fullName evidence="1">Glucosidase 2 subunit beta</fullName>
    </recommendedName>
</protein>
<dbReference type="Pfam" id="PF13015">
    <property type="entry name" value="PRKCSH_1"/>
    <property type="match status" value="1"/>
</dbReference>
<dbReference type="VEuPathDB" id="FungiDB:CJJ09_003240"/>
<name>A0A0L0P9D5_CANAR</name>
<dbReference type="AlphaFoldDB" id="A0A0L0P9D5"/>
<dbReference type="InterPro" id="IPR044865">
    <property type="entry name" value="MRH_dom"/>
</dbReference>
<keyword evidence="2 6" id="KW-0732">Signal</keyword>
<dbReference type="VEuPathDB" id="FungiDB:CJI97_001626"/>
<feature type="domain" description="MRH" evidence="7">
    <location>
        <begin position="368"/>
        <end position="481"/>
    </location>
</feature>
<evidence type="ECO:0000256" key="4">
    <source>
        <dbReference type="ARBA" id="ARBA00023157"/>
    </source>
</evidence>
<comment type="caution">
    <text evidence="8">The sequence shown here is derived from an EMBL/GenBank/DDBJ whole genome shotgun (WGS) entry which is preliminary data.</text>
</comment>
<feature type="signal peptide" evidence="6">
    <location>
        <begin position="1"/>
        <end position="16"/>
    </location>
</feature>
<dbReference type="EMBL" id="LGST01000003">
    <property type="protein sequence ID" value="KNE02616.1"/>
    <property type="molecule type" value="Genomic_DNA"/>
</dbReference>
<keyword evidence="4" id="KW-1015">Disulfide bond</keyword>
<keyword evidence="3" id="KW-0256">Endoplasmic reticulum</keyword>
<evidence type="ECO:0000313" key="8">
    <source>
        <dbReference type="EMBL" id="KNE02616.1"/>
    </source>
</evidence>
<dbReference type="Pfam" id="PF12999">
    <property type="entry name" value="PRKCSH-like"/>
    <property type="match status" value="1"/>
</dbReference>
<dbReference type="VEuPathDB" id="FungiDB:QG37_00432"/>
<dbReference type="InterPro" id="IPR036607">
    <property type="entry name" value="PRKCSH"/>
</dbReference>
<dbReference type="VEuPathDB" id="FungiDB:CJI96_0002829"/>
<dbReference type="PANTHER" id="PTHR12630:SF1">
    <property type="entry name" value="GLUCOSIDASE 2 SUBUNIT BETA"/>
    <property type="match status" value="1"/>
</dbReference>
<reference evidence="9" key="1">
    <citation type="journal article" date="2015" name="BMC Genomics">
        <title>Draft genome of a commonly misdiagnosed multidrug resistant pathogen Candida auris.</title>
        <authorList>
            <person name="Chatterjee S."/>
            <person name="Alampalli S.V."/>
            <person name="Nageshan R.K."/>
            <person name="Chettiar S.T."/>
            <person name="Joshi S."/>
            <person name="Tatu U.S."/>
        </authorList>
    </citation>
    <scope>NUCLEOTIDE SEQUENCE [LARGE SCALE GENOMIC DNA]</scope>
    <source>
        <strain evidence="9">6684</strain>
    </source>
</reference>
<dbReference type="VEuPathDB" id="FungiDB:B9J08_002155"/>
<dbReference type="SUPFAM" id="SSF50911">
    <property type="entry name" value="Mannose 6-phosphate receptor domain"/>
    <property type="match status" value="1"/>
</dbReference>
<dbReference type="GO" id="GO:0017177">
    <property type="term" value="C:glucosidase II complex"/>
    <property type="evidence" value="ECO:0007669"/>
    <property type="project" value="TreeGrafter"/>
</dbReference>
<dbReference type="PANTHER" id="PTHR12630">
    <property type="entry name" value="N-LINKED OLIGOSACCHARIDE PROCESSING"/>
    <property type="match status" value="1"/>
</dbReference>
<dbReference type="GO" id="GO:0006491">
    <property type="term" value="P:N-glycan processing"/>
    <property type="evidence" value="ECO:0007669"/>
    <property type="project" value="TreeGrafter"/>
</dbReference>
<dbReference type="VEuPathDB" id="FungiDB:CJJ07_003848"/>
<keyword evidence="5" id="KW-0175">Coiled coil</keyword>
<dbReference type="InterPro" id="IPR039794">
    <property type="entry name" value="Gtb1-like"/>
</dbReference>
<dbReference type="InterPro" id="IPR028146">
    <property type="entry name" value="PRKCSH_N"/>
</dbReference>
<accession>A0A0L0P9D5</accession>
<evidence type="ECO:0000256" key="1">
    <source>
        <dbReference type="ARBA" id="ARBA00022387"/>
    </source>
</evidence>
<dbReference type="PROSITE" id="PS51914">
    <property type="entry name" value="MRH"/>
    <property type="match status" value="1"/>
</dbReference>
<evidence type="ECO:0000256" key="6">
    <source>
        <dbReference type="SAM" id="SignalP"/>
    </source>
</evidence>
<evidence type="ECO:0000256" key="2">
    <source>
        <dbReference type="ARBA" id="ARBA00022729"/>
    </source>
</evidence>
<gene>
    <name evidence="8" type="ORF">QG37_00432</name>
</gene>
<dbReference type="InterPro" id="IPR009011">
    <property type="entry name" value="Man6P_isomerase_rcpt-bd_dom_sf"/>
</dbReference>
<evidence type="ECO:0000256" key="5">
    <source>
        <dbReference type="SAM" id="Coils"/>
    </source>
</evidence>
<evidence type="ECO:0000256" key="3">
    <source>
        <dbReference type="ARBA" id="ARBA00022824"/>
    </source>
</evidence>
<feature type="chain" id="PRO_5005545577" description="Glucosidase 2 subunit beta" evidence="6">
    <location>
        <begin position="17"/>
        <end position="498"/>
    </location>
</feature>
<dbReference type="Gene3D" id="2.70.130.10">
    <property type="entry name" value="Mannose-6-phosphate receptor binding domain"/>
    <property type="match status" value="1"/>
</dbReference>
<proteinExistence type="predicted"/>
<feature type="coiled-coil region" evidence="5">
    <location>
        <begin position="143"/>
        <end position="188"/>
    </location>
</feature>
<sequence>MLNLLTLLAYVACIAAGNVIGVAPENQHLYKPDSNGNWACLLDPSVVLKYDQINDGICDCPDGSDEPGTAACPSTKEKKQLFYCANEGFFPKYIESFKVNDGVCDYDICCDGSDEWATGKCPNKCAIVRQQFDEFVEKKRADIRRALQIREEYVKKVERAKADVGKKLERLQVEISDLEVQIGEENRKLKAAISSAEELDSGEQGALEEISQLSTQLENFISDFVASEKKSRSTIVQLESLLQDLSENYNPNYNDATVKQCVRLFREYISGKEEDNKPESSFSVELFKEKLKSLKPHLQSLSQNMVSIEPSIGNMVHHYYMKLISTFKPKEEQVAVRSTTQDNVSNKRTIAIEEKIKKLDKTLHSKKSEASIYEENLLRQFGTDDIFRAVEGEWVHRKIGEYNYKIGYLDSIYQDNTLVGRLTLVKGSTLHFEHGAKCWNGPHRSAFVDMVCAPKSRLVSVSEPEKCQYRFLLETPIVCEAKSDEQIADEFSVDPSDL</sequence>
<evidence type="ECO:0000259" key="7">
    <source>
        <dbReference type="PROSITE" id="PS51914"/>
    </source>
</evidence>
<evidence type="ECO:0000313" key="9">
    <source>
        <dbReference type="Proteomes" id="UP000037122"/>
    </source>
</evidence>
<organism evidence="8 9">
    <name type="scientific">Candidozyma auris</name>
    <name type="common">Yeast</name>
    <name type="synonym">Candida auris</name>
    <dbReference type="NCBI Taxonomy" id="498019"/>
    <lineage>
        <taxon>Eukaryota</taxon>
        <taxon>Fungi</taxon>
        <taxon>Dikarya</taxon>
        <taxon>Ascomycota</taxon>
        <taxon>Saccharomycotina</taxon>
        <taxon>Pichiomycetes</taxon>
        <taxon>Metschnikowiaceae</taxon>
        <taxon>Candidozyma</taxon>
    </lineage>
</organism>